<evidence type="ECO:0000259" key="6">
    <source>
        <dbReference type="Pfam" id="PF04213"/>
    </source>
</evidence>
<dbReference type="STRING" id="1203190.GCA_000312345_01295"/>
<keyword evidence="8" id="KW-1185">Reference proteome</keyword>
<reference evidence="7 8" key="1">
    <citation type="submission" date="2016-10" db="EMBL/GenBank/DDBJ databases">
        <authorList>
            <person name="de Groot N.N."/>
        </authorList>
    </citation>
    <scope>NUCLEOTIDE SEQUENCE [LARGE SCALE GENOMIC DNA]</scope>
    <source>
        <strain evidence="7 8">DSM 45434</strain>
    </source>
</reference>
<evidence type="ECO:0000256" key="5">
    <source>
        <dbReference type="SAM" id="SignalP"/>
    </source>
</evidence>
<feature type="region of interest" description="Disordered" evidence="3">
    <location>
        <begin position="537"/>
        <end position="576"/>
    </location>
</feature>
<dbReference type="PROSITE" id="PS51450">
    <property type="entry name" value="LRR"/>
    <property type="match status" value="3"/>
</dbReference>
<keyword evidence="4" id="KW-1133">Transmembrane helix</keyword>
<dbReference type="Gene3D" id="3.80.10.10">
    <property type="entry name" value="Ribonuclease Inhibitor"/>
    <property type="match status" value="1"/>
</dbReference>
<keyword evidence="4" id="KW-0472">Membrane</keyword>
<dbReference type="InterPro" id="IPR001611">
    <property type="entry name" value="Leu-rich_rpt"/>
</dbReference>
<dbReference type="PANTHER" id="PTHR15454">
    <property type="entry name" value="NISCHARIN RELATED"/>
    <property type="match status" value="1"/>
</dbReference>
<dbReference type="GO" id="GO:0005737">
    <property type="term" value="C:cytoplasm"/>
    <property type="evidence" value="ECO:0007669"/>
    <property type="project" value="TreeGrafter"/>
</dbReference>
<feature type="signal peptide" evidence="5">
    <location>
        <begin position="1"/>
        <end position="28"/>
    </location>
</feature>
<dbReference type="AlphaFoldDB" id="A0A1H1QNK4"/>
<keyword evidence="5" id="KW-0732">Signal</keyword>
<dbReference type="InterPro" id="IPR032675">
    <property type="entry name" value="LRR_dom_sf"/>
</dbReference>
<protein>
    <submittedName>
        <fullName evidence="7">Htaa protein</fullName>
    </submittedName>
</protein>
<dbReference type="InterPro" id="IPR007331">
    <property type="entry name" value="Htaa"/>
</dbReference>
<name>A0A1H1QNK4_9CORY</name>
<keyword evidence="4" id="KW-0812">Transmembrane</keyword>
<dbReference type="PANTHER" id="PTHR15454:SF56">
    <property type="entry name" value="PROTEIN PHOSPHATASE 1 REGULATORY SUBUNIT 7-RELATED"/>
    <property type="match status" value="1"/>
</dbReference>
<dbReference type="Proteomes" id="UP000182237">
    <property type="component" value="Chromosome I"/>
</dbReference>
<evidence type="ECO:0000256" key="2">
    <source>
        <dbReference type="ARBA" id="ARBA00022737"/>
    </source>
</evidence>
<dbReference type="SUPFAM" id="SSF52058">
    <property type="entry name" value="L domain-like"/>
    <property type="match status" value="1"/>
</dbReference>
<feature type="transmembrane region" description="Helical" evidence="4">
    <location>
        <begin position="578"/>
        <end position="598"/>
    </location>
</feature>
<feature type="domain" description="Htaa" evidence="6">
    <location>
        <begin position="54"/>
        <end position="202"/>
    </location>
</feature>
<keyword evidence="1" id="KW-0433">Leucine-rich repeat</keyword>
<dbReference type="OrthoDB" id="7210788at2"/>
<evidence type="ECO:0000256" key="1">
    <source>
        <dbReference type="ARBA" id="ARBA00022614"/>
    </source>
</evidence>
<dbReference type="EMBL" id="LT629765">
    <property type="protein sequence ID" value="SDS25061.1"/>
    <property type="molecule type" value="Genomic_DNA"/>
</dbReference>
<dbReference type="SMART" id="SM00365">
    <property type="entry name" value="LRR_SD22"/>
    <property type="match status" value="3"/>
</dbReference>
<evidence type="ECO:0000256" key="3">
    <source>
        <dbReference type="SAM" id="MobiDB-lite"/>
    </source>
</evidence>
<feature type="chain" id="PRO_5009257906" evidence="5">
    <location>
        <begin position="29"/>
        <end position="623"/>
    </location>
</feature>
<sequence length="623" mass="67769">MGPFTRKAAVSTALAVALAVGHVTPASGTESTTHTDAVASTSTQDQAAPIAAAYANWDFRRSFRDYVGTTLVGDEGETRTQVDLLEHSRSLMWKVRPGQSINVASPRGKLHFDGAVAWYKYGGILNVRISNPTIDFDNELLLVDGYTTGTMAKEGVVEFTQEPIARLNGLTVETRDGYSVISSLEPTLMGRVKDLVGFYDNEGGEPLVVTLTTDDDRADTLLRPQLWDVFPTRFRNPRTGPAETDAPLTNVDIADARLEACIRSQADIAPNVPMTNKALEGLEALSCPKLGITHLQGLEHAVNLASVNLRGNKLRDIAPLRQAKRLVVVDVSENELTSIAELSGATALQQLRAEQNWLHDVSVVTEFSALDVLDVSHNRISNLEHVTWQPEETMSTLDLSHNRIGDLSKAKDLPFARTVDLSYNLIETLGTLPQKRAIERLNLEHNFITDLDRLSDWAEGYQRRTVKALTLGYNSFTNWDALRGLTAVDTTRGDTVNAFPDFERFAADPQAFLNPMTIDERHSRIGAEDRAIDAAMQKPTKDGETTAPGKEPDQGQGGGQAQEQGEHDKPRSGSSRHLTLGLSIGIPAFLLVILGLAAQLNVLGLTPLLNGLTSSLSALRAGA</sequence>
<dbReference type="Pfam" id="PF04213">
    <property type="entry name" value="HtaA"/>
    <property type="match status" value="1"/>
</dbReference>
<gene>
    <name evidence="7" type="ORF">SAMN04488539_1305</name>
</gene>
<evidence type="ECO:0000313" key="7">
    <source>
        <dbReference type="EMBL" id="SDS25061.1"/>
    </source>
</evidence>
<evidence type="ECO:0000256" key="4">
    <source>
        <dbReference type="SAM" id="Phobius"/>
    </source>
</evidence>
<accession>A0A1H1QNK4</accession>
<dbReference type="eggNOG" id="COG4886">
    <property type="taxonomic scope" value="Bacteria"/>
</dbReference>
<proteinExistence type="predicted"/>
<evidence type="ECO:0000313" key="8">
    <source>
        <dbReference type="Proteomes" id="UP000182237"/>
    </source>
</evidence>
<organism evidence="7 8">
    <name type="scientific">Corynebacterium timonense</name>
    <dbReference type="NCBI Taxonomy" id="441500"/>
    <lineage>
        <taxon>Bacteria</taxon>
        <taxon>Bacillati</taxon>
        <taxon>Actinomycetota</taxon>
        <taxon>Actinomycetes</taxon>
        <taxon>Mycobacteriales</taxon>
        <taxon>Corynebacteriaceae</taxon>
        <taxon>Corynebacterium</taxon>
    </lineage>
</organism>
<keyword evidence="2" id="KW-0677">Repeat</keyword>
<dbReference type="RefSeq" id="WP_019194123.1">
    <property type="nucleotide sequence ID" value="NZ_LT629765.1"/>
</dbReference>